<proteinExistence type="predicted"/>
<protein>
    <submittedName>
        <fullName evidence="1">F-box protein</fullName>
    </submittedName>
</protein>
<feature type="non-terminal residue" evidence="1">
    <location>
        <position position="106"/>
    </location>
</feature>
<organism evidence="1 2">
    <name type="scientific">Trifolium medium</name>
    <dbReference type="NCBI Taxonomy" id="97028"/>
    <lineage>
        <taxon>Eukaryota</taxon>
        <taxon>Viridiplantae</taxon>
        <taxon>Streptophyta</taxon>
        <taxon>Embryophyta</taxon>
        <taxon>Tracheophyta</taxon>
        <taxon>Spermatophyta</taxon>
        <taxon>Magnoliopsida</taxon>
        <taxon>eudicotyledons</taxon>
        <taxon>Gunneridae</taxon>
        <taxon>Pentapetalae</taxon>
        <taxon>rosids</taxon>
        <taxon>fabids</taxon>
        <taxon>Fabales</taxon>
        <taxon>Fabaceae</taxon>
        <taxon>Papilionoideae</taxon>
        <taxon>50 kb inversion clade</taxon>
        <taxon>NPAAA clade</taxon>
        <taxon>Hologalegina</taxon>
        <taxon>IRL clade</taxon>
        <taxon>Trifolieae</taxon>
        <taxon>Trifolium</taxon>
    </lineage>
</organism>
<evidence type="ECO:0000313" key="2">
    <source>
        <dbReference type="Proteomes" id="UP000265520"/>
    </source>
</evidence>
<dbReference type="Pfam" id="PF14223">
    <property type="entry name" value="Retrotran_gag_2"/>
    <property type="match status" value="1"/>
</dbReference>
<dbReference type="PANTHER" id="PTHR35317:SF28">
    <property type="entry name" value="ZINC FINGER, CCHC-TYPE, RIBONUCLEASE H-LIKE DOMAIN, GAG-PRE-INTEGRASE DOMAIN PROTEIN-RELATED"/>
    <property type="match status" value="1"/>
</dbReference>
<dbReference type="EMBL" id="LXQA010181544">
    <property type="protein sequence ID" value="MCI30703.1"/>
    <property type="molecule type" value="Genomic_DNA"/>
</dbReference>
<comment type="caution">
    <text evidence="1">The sequence shown here is derived from an EMBL/GenBank/DDBJ whole genome shotgun (WGS) entry which is preliminary data.</text>
</comment>
<keyword evidence="2" id="KW-1185">Reference proteome</keyword>
<accession>A0A392R296</accession>
<evidence type="ECO:0000313" key="1">
    <source>
        <dbReference type="EMBL" id="MCI30703.1"/>
    </source>
</evidence>
<dbReference type="AlphaFoldDB" id="A0A392R296"/>
<reference evidence="1 2" key="1">
    <citation type="journal article" date="2018" name="Front. Plant Sci.">
        <title>Red Clover (Trifolium pratense) and Zigzag Clover (T. medium) - A Picture of Genomic Similarities and Differences.</title>
        <authorList>
            <person name="Dluhosova J."/>
            <person name="Istvanek J."/>
            <person name="Nedelnik J."/>
            <person name="Repkova J."/>
        </authorList>
    </citation>
    <scope>NUCLEOTIDE SEQUENCE [LARGE SCALE GENOMIC DNA]</scope>
    <source>
        <strain evidence="2">cv. 10/8</strain>
        <tissue evidence="1">Leaf</tissue>
    </source>
</reference>
<dbReference type="Proteomes" id="UP000265520">
    <property type="component" value="Unassembled WGS sequence"/>
</dbReference>
<name>A0A392R296_9FABA</name>
<dbReference type="PANTHER" id="PTHR35317">
    <property type="entry name" value="OS04G0629600 PROTEIN"/>
    <property type="match status" value="1"/>
</dbReference>
<sequence length="106" mass="12049">MNGNGFSTNILVLDSKNWDRWSALMKSLFGAQEVSEIVQNGYEELGANPTEAQRTTYREAKKKDCKALFYIQQNVDSQHFEKIAKATKSKEAWDILESYHTGGDKV</sequence>